<dbReference type="InterPro" id="IPR006860">
    <property type="entry name" value="FecR"/>
</dbReference>
<dbReference type="RefSeq" id="WP_271426272.1">
    <property type="nucleotide sequence ID" value="NZ_JAQIPB010000001.1"/>
</dbReference>
<dbReference type="InterPro" id="IPR012373">
    <property type="entry name" value="Ferrdict_sens_TM"/>
</dbReference>
<reference evidence="3" key="1">
    <citation type="submission" date="2023-01" db="EMBL/GenBank/DDBJ databases">
        <title>Xenophilus mangrovi sp. nov., isolated from soil of Mangrove nature reserve.</title>
        <authorList>
            <person name="Xu S."/>
            <person name="Liu Z."/>
            <person name="Xu Y."/>
        </authorList>
    </citation>
    <scope>NUCLEOTIDE SEQUENCE</scope>
    <source>
        <strain evidence="3">YW8</strain>
    </source>
</reference>
<accession>A0AAE3N6T6</accession>
<protein>
    <submittedName>
        <fullName evidence="3">FecR domain-containing protein</fullName>
    </submittedName>
</protein>
<evidence type="ECO:0000259" key="1">
    <source>
        <dbReference type="Pfam" id="PF04773"/>
    </source>
</evidence>
<dbReference type="PANTHER" id="PTHR30273">
    <property type="entry name" value="PERIPLASMIC SIGNAL SENSOR AND SIGMA FACTOR ACTIVATOR FECR-RELATED"/>
    <property type="match status" value="1"/>
</dbReference>
<dbReference type="AlphaFoldDB" id="A0AAE3N6T6"/>
<comment type="caution">
    <text evidence="3">The sequence shown here is derived from an EMBL/GenBank/DDBJ whole genome shotgun (WGS) entry which is preliminary data.</text>
</comment>
<evidence type="ECO:0000313" key="3">
    <source>
        <dbReference type="EMBL" id="MDA7415002.1"/>
    </source>
</evidence>
<evidence type="ECO:0000313" key="4">
    <source>
        <dbReference type="Proteomes" id="UP001212602"/>
    </source>
</evidence>
<dbReference type="Proteomes" id="UP001212602">
    <property type="component" value="Unassembled WGS sequence"/>
</dbReference>
<dbReference type="EMBL" id="JAQIPB010000001">
    <property type="protein sequence ID" value="MDA7415002.1"/>
    <property type="molecule type" value="Genomic_DNA"/>
</dbReference>
<dbReference type="Gene3D" id="2.60.120.1440">
    <property type="match status" value="1"/>
</dbReference>
<dbReference type="Pfam" id="PF16220">
    <property type="entry name" value="DUF4880"/>
    <property type="match status" value="1"/>
</dbReference>
<evidence type="ECO:0000259" key="2">
    <source>
        <dbReference type="Pfam" id="PF16220"/>
    </source>
</evidence>
<sequence>MTSLPVSNPSAPADVLDQEARVWVRRLASGEATQWDIQAFKRWQQQSAAHAAAFEQARRQWHQLRQGLGALLRGSPEVAAQHERAMARHARPPQAGRRAFLGAALGGTAVAAATAAAVVHPPLGLWPAPQEWGADVRTATGERRSLALDGEVMLTLNTQTSIRHQSAGAAGEGIDLLRGEAAIDQSSTGAAFNVLAGAGRVRAQAARFEVRHLQDEAVRVTCLEGRLQIEHPAGQRALQAREQLVYDAQGLGRVRDIDPRAVSAWRAGELWFDRTPLHQAIAEINRYRPGRVLLMARGQQDSAVSGRFSIAALDAALLQIQHSFDLGARALPGGVLVLS</sequence>
<dbReference type="PIRSF" id="PIRSF018266">
    <property type="entry name" value="FecR"/>
    <property type="match status" value="1"/>
</dbReference>
<dbReference type="Pfam" id="PF04773">
    <property type="entry name" value="FecR"/>
    <property type="match status" value="1"/>
</dbReference>
<name>A0AAE3N6T6_9BURK</name>
<gene>
    <name evidence="3" type="ORF">PGB34_01370</name>
</gene>
<dbReference type="PANTHER" id="PTHR30273:SF2">
    <property type="entry name" value="PROTEIN FECR"/>
    <property type="match status" value="1"/>
</dbReference>
<dbReference type="GO" id="GO:0016989">
    <property type="term" value="F:sigma factor antagonist activity"/>
    <property type="evidence" value="ECO:0007669"/>
    <property type="project" value="TreeGrafter"/>
</dbReference>
<proteinExistence type="predicted"/>
<dbReference type="InterPro" id="IPR032623">
    <property type="entry name" value="FecR_N"/>
</dbReference>
<keyword evidence="4" id="KW-1185">Reference proteome</keyword>
<organism evidence="3 4">
    <name type="scientific">Xenophilus arseniciresistens</name>
    <dbReference type="NCBI Taxonomy" id="1283306"/>
    <lineage>
        <taxon>Bacteria</taxon>
        <taxon>Pseudomonadati</taxon>
        <taxon>Pseudomonadota</taxon>
        <taxon>Betaproteobacteria</taxon>
        <taxon>Burkholderiales</taxon>
        <taxon>Comamonadaceae</taxon>
        <taxon>Xenophilus</taxon>
    </lineage>
</organism>
<feature type="domain" description="FecR protein" evidence="1">
    <location>
        <begin position="135"/>
        <end position="226"/>
    </location>
</feature>
<feature type="domain" description="FecR N-terminal" evidence="2">
    <location>
        <begin position="18"/>
        <end position="59"/>
    </location>
</feature>